<evidence type="ECO:0000313" key="15">
    <source>
        <dbReference type="Proteomes" id="UP000323324"/>
    </source>
</evidence>
<dbReference type="Pfam" id="PF02412">
    <property type="entry name" value="TSP_3"/>
    <property type="match status" value="2"/>
</dbReference>
<evidence type="ECO:0000256" key="1">
    <source>
        <dbReference type="ARBA" id="ARBA00004571"/>
    </source>
</evidence>
<dbReference type="InterPro" id="IPR006664">
    <property type="entry name" value="OMP_bac"/>
</dbReference>
<dbReference type="PANTHER" id="PTHR30329">
    <property type="entry name" value="STATOR ELEMENT OF FLAGELLAR MOTOR COMPLEX"/>
    <property type="match status" value="1"/>
</dbReference>
<name>A0A8H2QFB3_9FLAO</name>
<dbReference type="GO" id="GO:0015288">
    <property type="term" value="F:porin activity"/>
    <property type="evidence" value="ECO:0007669"/>
    <property type="project" value="UniProtKB-KW"/>
</dbReference>
<dbReference type="PRINTS" id="PR01021">
    <property type="entry name" value="OMPADOMAIN"/>
</dbReference>
<evidence type="ECO:0000256" key="11">
    <source>
        <dbReference type="SAM" id="MobiDB-lite"/>
    </source>
</evidence>
<dbReference type="SUPFAM" id="SSF56925">
    <property type="entry name" value="OMPA-like"/>
    <property type="match status" value="1"/>
</dbReference>
<feature type="chain" id="PRO_5034477446" evidence="12">
    <location>
        <begin position="23"/>
        <end position="444"/>
    </location>
</feature>
<evidence type="ECO:0000256" key="5">
    <source>
        <dbReference type="ARBA" id="ARBA00022729"/>
    </source>
</evidence>
<dbReference type="InterPro" id="IPR006665">
    <property type="entry name" value="OmpA-like"/>
</dbReference>
<dbReference type="InterPro" id="IPR028974">
    <property type="entry name" value="TSP_type-3_rpt"/>
</dbReference>
<keyword evidence="9" id="KW-0998">Cell outer membrane</keyword>
<keyword evidence="8 10" id="KW-0472">Membrane</keyword>
<dbReference type="InterPro" id="IPR003367">
    <property type="entry name" value="Thrombospondin_3-like_rpt"/>
</dbReference>
<protein>
    <submittedName>
        <fullName evidence="14">OmpA family protein</fullName>
    </submittedName>
</protein>
<dbReference type="PROSITE" id="PS51123">
    <property type="entry name" value="OMPA_2"/>
    <property type="match status" value="1"/>
</dbReference>
<dbReference type="PANTHER" id="PTHR30329:SF21">
    <property type="entry name" value="LIPOPROTEIN YIAD-RELATED"/>
    <property type="match status" value="1"/>
</dbReference>
<dbReference type="InterPro" id="IPR036737">
    <property type="entry name" value="OmpA-like_sf"/>
</dbReference>
<feature type="compositionally biased region" description="Basic and acidic residues" evidence="11">
    <location>
        <begin position="270"/>
        <end position="289"/>
    </location>
</feature>
<feature type="compositionally biased region" description="Basic and acidic residues" evidence="11">
    <location>
        <begin position="245"/>
        <end position="258"/>
    </location>
</feature>
<evidence type="ECO:0000259" key="13">
    <source>
        <dbReference type="PROSITE" id="PS51123"/>
    </source>
</evidence>
<evidence type="ECO:0000256" key="10">
    <source>
        <dbReference type="PROSITE-ProRule" id="PRU00473"/>
    </source>
</evidence>
<evidence type="ECO:0000256" key="7">
    <source>
        <dbReference type="ARBA" id="ARBA00023114"/>
    </source>
</evidence>
<keyword evidence="7" id="KW-0626">Porin</keyword>
<proteinExistence type="predicted"/>
<evidence type="ECO:0000313" key="14">
    <source>
        <dbReference type="EMBL" id="TYB77488.1"/>
    </source>
</evidence>
<comment type="subcellular location">
    <subcellularLocation>
        <location evidence="1">Cell outer membrane</location>
        <topology evidence="1">Multi-pass membrane protein</topology>
    </subcellularLocation>
</comment>
<dbReference type="GO" id="GO:0006811">
    <property type="term" value="P:monoatomic ion transport"/>
    <property type="evidence" value="ECO:0007669"/>
    <property type="project" value="UniProtKB-KW"/>
</dbReference>
<dbReference type="Gene3D" id="2.40.160.20">
    <property type="match status" value="1"/>
</dbReference>
<dbReference type="Gene3D" id="4.10.1080.10">
    <property type="entry name" value="TSP type-3 repeat"/>
    <property type="match status" value="1"/>
</dbReference>
<gene>
    <name evidence="14" type="ORF">ES676_04120</name>
</gene>
<evidence type="ECO:0000256" key="8">
    <source>
        <dbReference type="ARBA" id="ARBA00023136"/>
    </source>
</evidence>
<reference evidence="14 15" key="1">
    <citation type="submission" date="2019-08" db="EMBL/GenBank/DDBJ databases">
        <title>Genomes of Antarctic Bizionia species.</title>
        <authorList>
            <person name="Bowman J.P."/>
        </authorList>
    </citation>
    <scope>NUCLEOTIDE SEQUENCE [LARGE SCALE GENOMIC DNA]</scope>
    <source>
        <strain evidence="14 15">HFD</strain>
    </source>
</reference>
<dbReference type="InterPro" id="IPR050330">
    <property type="entry name" value="Bact_OuterMem_StrucFunc"/>
</dbReference>
<dbReference type="GO" id="GO:0009279">
    <property type="term" value="C:cell outer membrane"/>
    <property type="evidence" value="ECO:0007669"/>
    <property type="project" value="UniProtKB-SubCell"/>
</dbReference>
<dbReference type="PRINTS" id="PR01023">
    <property type="entry name" value="NAFLGMOTY"/>
</dbReference>
<dbReference type="SUPFAM" id="SSF103088">
    <property type="entry name" value="OmpA-like"/>
    <property type="match status" value="1"/>
</dbReference>
<feature type="region of interest" description="Disordered" evidence="11">
    <location>
        <begin position="227"/>
        <end position="301"/>
    </location>
</feature>
<dbReference type="AlphaFoldDB" id="A0A8H2QFB3"/>
<evidence type="ECO:0000256" key="9">
    <source>
        <dbReference type="ARBA" id="ARBA00023237"/>
    </source>
</evidence>
<evidence type="ECO:0000256" key="3">
    <source>
        <dbReference type="ARBA" id="ARBA00022452"/>
    </source>
</evidence>
<dbReference type="GO" id="GO:0007155">
    <property type="term" value="P:cell adhesion"/>
    <property type="evidence" value="ECO:0007669"/>
    <property type="project" value="InterPro"/>
</dbReference>
<keyword evidence="5 12" id="KW-0732">Signal</keyword>
<evidence type="ECO:0000256" key="4">
    <source>
        <dbReference type="ARBA" id="ARBA00022692"/>
    </source>
</evidence>
<keyword evidence="2" id="KW-0813">Transport</keyword>
<feature type="signal peptide" evidence="12">
    <location>
        <begin position="1"/>
        <end position="22"/>
    </location>
</feature>
<comment type="caution">
    <text evidence="14">The sequence shown here is derived from an EMBL/GenBank/DDBJ whole genome shotgun (WGS) entry which is preliminary data.</text>
</comment>
<keyword evidence="3" id="KW-1134">Transmembrane beta strand</keyword>
<sequence>MKPFGYLLIAILCTFGAHNVNAQTQNNPWTASFGTNIINNPVRDITGEEGRFKTWNWNAGGFRLSVGRLITNRFYFEGVASINSISENYKNLEEEYPYASIDGMFKYHLTRGLYTLDPYVTIGGGYTWLDTNNLSLNTVGSPTVNGGVGLNIWLTSSFGFTLQTQYKHAFEEYGLKHFQHSAGISYRFGLKDTDNDGINDDKDKCPKLFGRIETAGCPDQDGDGVIDSEDLCPNDFGPPHLSGCPDRDGDGTPDKYDLCPDEQGAIDDDGCPRRDSDNDGIDDRFDKCPEVPGLRENGGCPDLEQEAREQAATKLQQQQSRDNDIKQAVTSELNKLAKLISFDNAKVTLTTNATVALDEVVKIMAIQKFMRFHIAGHTDNTGNKETNLSVSNQRAQSVRDYLLFKGIEDSRITSQGYGQENPVADNTTAEGRLQNRRVEIFVIN</sequence>
<dbReference type="CDD" id="cd07185">
    <property type="entry name" value="OmpA_C-like"/>
    <property type="match status" value="1"/>
</dbReference>
<accession>A0A8H2QFB3</accession>
<evidence type="ECO:0000256" key="2">
    <source>
        <dbReference type="ARBA" id="ARBA00022448"/>
    </source>
</evidence>
<evidence type="ECO:0000256" key="6">
    <source>
        <dbReference type="ARBA" id="ARBA00023065"/>
    </source>
</evidence>
<keyword evidence="15" id="KW-1185">Reference proteome</keyword>
<dbReference type="GO" id="GO:0005509">
    <property type="term" value="F:calcium ion binding"/>
    <property type="evidence" value="ECO:0007669"/>
    <property type="project" value="InterPro"/>
</dbReference>
<dbReference type="GO" id="GO:0046930">
    <property type="term" value="C:pore complex"/>
    <property type="evidence" value="ECO:0007669"/>
    <property type="project" value="UniProtKB-KW"/>
</dbReference>
<feature type="domain" description="OmpA-like" evidence="13">
    <location>
        <begin position="329"/>
        <end position="444"/>
    </location>
</feature>
<keyword evidence="6" id="KW-0406">Ion transport</keyword>
<dbReference type="InterPro" id="IPR011250">
    <property type="entry name" value="OMP/PagP_B-barrel"/>
</dbReference>
<dbReference type="Proteomes" id="UP000323324">
    <property type="component" value="Unassembled WGS sequence"/>
</dbReference>
<dbReference type="EMBL" id="VSKM01000003">
    <property type="protein sequence ID" value="TYB77488.1"/>
    <property type="molecule type" value="Genomic_DNA"/>
</dbReference>
<organism evidence="14 15">
    <name type="scientific">Bizionia saleffrena</name>
    <dbReference type="NCBI Taxonomy" id="291189"/>
    <lineage>
        <taxon>Bacteria</taxon>
        <taxon>Pseudomonadati</taxon>
        <taxon>Bacteroidota</taxon>
        <taxon>Flavobacteriia</taxon>
        <taxon>Flavobacteriales</taxon>
        <taxon>Flavobacteriaceae</taxon>
        <taxon>Bizionia</taxon>
    </lineage>
</organism>
<keyword evidence="4" id="KW-0812">Transmembrane</keyword>
<dbReference type="RefSeq" id="WP_148368776.1">
    <property type="nucleotide sequence ID" value="NZ_VSKM01000003.1"/>
</dbReference>
<dbReference type="Gene3D" id="3.30.1330.60">
    <property type="entry name" value="OmpA-like domain"/>
    <property type="match status" value="1"/>
</dbReference>
<evidence type="ECO:0000256" key="12">
    <source>
        <dbReference type="SAM" id="SignalP"/>
    </source>
</evidence>
<dbReference type="SUPFAM" id="SSF103647">
    <property type="entry name" value="TSP type-3 repeat"/>
    <property type="match status" value="1"/>
</dbReference>
<dbReference type="Pfam" id="PF00691">
    <property type="entry name" value="OmpA"/>
    <property type="match status" value="1"/>
</dbReference>